<dbReference type="EMBL" id="JAGGKP010000001">
    <property type="protein sequence ID" value="MBP1935273.1"/>
    <property type="molecule type" value="Genomic_DNA"/>
</dbReference>
<dbReference type="Proteomes" id="UP001519273">
    <property type="component" value="Unassembled WGS sequence"/>
</dbReference>
<evidence type="ECO:0008006" key="3">
    <source>
        <dbReference type="Google" id="ProtNLM"/>
    </source>
</evidence>
<dbReference type="InterPro" id="IPR025394">
    <property type="entry name" value="DUF4127"/>
</dbReference>
<sequence length="515" mass="58900">MKKIIYIPLDERPCNYDFPSDLAEGTEFTIVKPSLEMMGLKKVPANTDHLWGWLFEQTADADGAIISIDTLLYGGIIPSRLHRMTIEECEERLNQLRMLKQINPSLKLFAFNLIMRCPQYSSDDEEPDYYERWGREIFRQGYIKHRIQLNIATDEEKAELQEIEAVLPAAYLNDYIHRRAVNVEVNKLAVQLVKEKIVDFMIVPQDDSAPFGLTAVNQQQVRDHVRTLGTELSVYMYPGADEVGCTMLARMINEMKGRKPLIYPHFSSIQGPFIIPLYEDRLLFESVKYQILAAGGLMASSFQEADLILCINSPGETMMESISQKMPNQGYQIVRNIVEFTEIADYVIHHVNKPCAVADVAFANGADLTLLRLLKEKKLLFKLAGYAGWNTSSNTLGTAIAQAIVYQLYGNTVNHRNFLGLRMVEDAGYCALVRGSVCEYDLPQMGYNYFSVDGQRGEVARLVKMKLQQFIESNLNDDQYQIVIDDCYMPWSRMFEVGLKTHVIEHQNERLQARH</sequence>
<evidence type="ECO:0000313" key="1">
    <source>
        <dbReference type="EMBL" id="MBP1935273.1"/>
    </source>
</evidence>
<accession>A0ABS4GYB8</accession>
<comment type="caution">
    <text evidence="1">The sequence shown here is derived from an EMBL/GenBank/DDBJ whole genome shotgun (WGS) entry which is preliminary data.</text>
</comment>
<keyword evidence="2" id="KW-1185">Reference proteome</keyword>
<reference evidence="1 2" key="1">
    <citation type="submission" date="2021-03" db="EMBL/GenBank/DDBJ databases">
        <title>Genomic Encyclopedia of Type Strains, Phase IV (KMG-IV): sequencing the most valuable type-strain genomes for metagenomic binning, comparative biology and taxonomic classification.</title>
        <authorList>
            <person name="Goeker M."/>
        </authorList>
    </citation>
    <scope>NUCLEOTIDE SEQUENCE [LARGE SCALE GENOMIC DNA]</scope>
    <source>
        <strain evidence="1 2">DSM 23491</strain>
    </source>
</reference>
<gene>
    <name evidence="1" type="ORF">J2Z20_000134</name>
</gene>
<name>A0ABS4GYB8_9BACL</name>
<dbReference type="RefSeq" id="WP_209844402.1">
    <property type="nucleotide sequence ID" value="NZ_CBCRVE010000001.1"/>
</dbReference>
<protein>
    <recommendedName>
        <fullName evidence="3">DUF4127 family protein</fullName>
    </recommendedName>
</protein>
<organism evidence="1 2">
    <name type="scientific">Paenibacillus sediminis</name>
    <dbReference type="NCBI Taxonomy" id="664909"/>
    <lineage>
        <taxon>Bacteria</taxon>
        <taxon>Bacillati</taxon>
        <taxon>Bacillota</taxon>
        <taxon>Bacilli</taxon>
        <taxon>Bacillales</taxon>
        <taxon>Paenibacillaceae</taxon>
        <taxon>Paenibacillus</taxon>
    </lineage>
</organism>
<dbReference type="Pfam" id="PF13552">
    <property type="entry name" value="DUF4127"/>
    <property type="match status" value="1"/>
</dbReference>
<proteinExistence type="predicted"/>
<evidence type="ECO:0000313" key="2">
    <source>
        <dbReference type="Proteomes" id="UP001519273"/>
    </source>
</evidence>